<dbReference type="AlphaFoldDB" id="A0A8B7TIW8"/>
<dbReference type="GO" id="GO:0000785">
    <property type="term" value="C:chromatin"/>
    <property type="evidence" value="ECO:0007669"/>
    <property type="project" value="TreeGrafter"/>
</dbReference>
<evidence type="ECO:0000256" key="1">
    <source>
        <dbReference type="ARBA" id="ARBA00005277"/>
    </source>
</evidence>
<proteinExistence type="inferred from homology"/>
<dbReference type="OrthoDB" id="6755972at2759"/>
<dbReference type="InterPro" id="IPR032743">
    <property type="entry name" value="FAM47"/>
</dbReference>
<dbReference type="PANTHER" id="PTHR46449">
    <property type="entry name" value="ZGC:158260"/>
    <property type="match status" value="1"/>
</dbReference>
<protein>
    <submittedName>
        <fullName evidence="2">Protein FAM47E-like</fullName>
    </submittedName>
</protein>
<dbReference type="PANTHER" id="PTHR46449:SF1">
    <property type="entry name" value="FAMILY WITH SEQUENCE SIMILARITY 47, MEMBER A-RELATED"/>
    <property type="match status" value="1"/>
</dbReference>
<sequence length="426" mass="50196">MANQRRRQSFQPWVLKPVPPGMNCKPWYSDRLPSKCFPKHKKKSMKFPTSLDGRRWVFVKEGLDDFRRGCPPCDGMITRGTKEAFLPTISHPAPRASHRKPLKDASLFSTLSKAQQERRAFVKDIEASLTKHPLALYPSLEENISSDLLLKVLELLDPDKKMEDTWAYCQGLEKERKDPTKICKQPRTKIYMESPRIPESLRDQLSHKPRRLRKDLLDVLKRRFIPKGVHDFCEWVNTFGDLGIDENFIMQQFDIGCECKPTYKDSCIKKVNMVPLELRYCRKLSKVKALRFSIQETNFERKLRQPQDPYKSKWVKIRYGAWYLKPYLWKKLRENEPLIDPRIFLEEVHPPDIIEELYGTIAFKDFIISKGYNMPSILEKLFIRKGWDYDSVNTPIPRVVKAHAIIDDDDDYDDDDDHDDDDENDN</sequence>
<dbReference type="RefSeq" id="XP_020007589.1">
    <property type="nucleotide sequence ID" value="XM_020152000.1"/>
</dbReference>
<accession>A0A8B7TIW8</accession>
<organism evidence="2">
    <name type="scientific">Castor canadensis</name>
    <name type="common">American beaver</name>
    <dbReference type="NCBI Taxonomy" id="51338"/>
    <lineage>
        <taxon>Eukaryota</taxon>
        <taxon>Metazoa</taxon>
        <taxon>Chordata</taxon>
        <taxon>Craniata</taxon>
        <taxon>Vertebrata</taxon>
        <taxon>Euteleostomi</taxon>
        <taxon>Mammalia</taxon>
        <taxon>Eutheria</taxon>
        <taxon>Euarchontoglires</taxon>
        <taxon>Glires</taxon>
        <taxon>Rodentia</taxon>
        <taxon>Castorimorpha</taxon>
        <taxon>Castoridae</taxon>
        <taxon>Castor</taxon>
    </lineage>
</organism>
<evidence type="ECO:0000313" key="2">
    <source>
        <dbReference type="RefSeq" id="XP_020007589.1"/>
    </source>
</evidence>
<name>A0A8B7TIW8_CASCN</name>
<gene>
    <name evidence="2" type="primary">LOC109675237</name>
</gene>
<dbReference type="GO" id="GO:0045815">
    <property type="term" value="P:transcription initiation-coupled chromatin remodeling"/>
    <property type="evidence" value="ECO:0007669"/>
    <property type="project" value="TreeGrafter"/>
</dbReference>
<reference evidence="2" key="1">
    <citation type="submission" date="2025-08" db="UniProtKB">
        <authorList>
            <consortium name="RefSeq"/>
        </authorList>
    </citation>
    <scope>IDENTIFICATION</scope>
    <source>
        <tissue evidence="2">Leukocyte</tissue>
    </source>
</reference>
<comment type="similarity">
    <text evidence="1">Belongs to the FAM47 family.</text>
</comment>
<dbReference type="Pfam" id="PF14642">
    <property type="entry name" value="FAM47"/>
    <property type="match status" value="1"/>
</dbReference>
<dbReference type="KEGG" id="ccan:109675237"/>